<feature type="transmembrane region" description="Helical" evidence="2">
    <location>
        <begin position="86"/>
        <end position="112"/>
    </location>
</feature>
<keyword evidence="4" id="KW-1185">Reference proteome</keyword>
<evidence type="ECO:0000313" key="4">
    <source>
        <dbReference type="Proteomes" id="UP000283634"/>
    </source>
</evidence>
<keyword evidence="2" id="KW-1133">Transmembrane helix</keyword>
<feature type="compositionally biased region" description="Polar residues" evidence="1">
    <location>
        <begin position="1"/>
        <end position="14"/>
    </location>
</feature>
<sequence length="113" mass="12756">MLQFHTYNVSTDTITGEAEPSNPTQRPRIPRNGRDTTLGNGLAHSCVWRRTQRDDLDPTTRSQCPALTMDECVLVPPTRHRRRDMVVLLQCFSIAHIPAVAFFFSCAVPCVFP</sequence>
<evidence type="ECO:0000313" key="3">
    <source>
        <dbReference type="EMBL" id="RNF00607.1"/>
    </source>
</evidence>
<dbReference type="EMBL" id="MKGL01000316">
    <property type="protein sequence ID" value="RNF00607.1"/>
    <property type="molecule type" value="Genomic_DNA"/>
</dbReference>
<dbReference type="AlphaFoldDB" id="A0A3R7K666"/>
<dbReference type="GeneID" id="40331548"/>
<accession>A0A3R7K666</accession>
<proteinExistence type="predicted"/>
<feature type="region of interest" description="Disordered" evidence="1">
    <location>
        <begin position="1"/>
        <end position="40"/>
    </location>
</feature>
<gene>
    <name evidence="3" type="ORF">TraAM80_07615</name>
</gene>
<organism evidence="3 4">
    <name type="scientific">Trypanosoma rangeli</name>
    <dbReference type="NCBI Taxonomy" id="5698"/>
    <lineage>
        <taxon>Eukaryota</taxon>
        <taxon>Discoba</taxon>
        <taxon>Euglenozoa</taxon>
        <taxon>Kinetoplastea</taxon>
        <taxon>Metakinetoplastina</taxon>
        <taxon>Trypanosomatida</taxon>
        <taxon>Trypanosomatidae</taxon>
        <taxon>Trypanosoma</taxon>
        <taxon>Herpetosoma</taxon>
    </lineage>
</organism>
<evidence type="ECO:0000256" key="1">
    <source>
        <dbReference type="SAM" id="MobiDB-lite"/>
    </source>
</evidence>
<comment type="caution">
    <text evidence="3">The sequence shown here is derived from an EMBL/GenBank/DDBJ whole genome shotgun (WGS) entry which is preliminary data.</text>
</comment>
<protein>
    <submittedName>
        <fullName evidence="3">Uncharacterized protein</fullName>
    </submittedName>
</protein>
<name>A0A3R7K666_TRYRA</name>
<reference evidence="3 4" key="1">
    <citation type="journal article" date="2018" name="BMC Genomics">
        <title>Genomic comparison of Trypanosoma conorhini and Trypanosoma rangeli to Trypanosoma cruzi strains of high and low virulence.</title>
        <authorList>
            <person name="Bradwell K.R."/>
            <person name="Koparde V.N."/>
            <person name="Matveyev A.V."/>
            <person name="Serrano M.G."/>
            <person name="Alves J.M."/>
            <person name="Parikh H."/>
            <person name="Huang B."/>
            <person name="Lee V."/>
            <person name="Espinosa-Alvarez O."/>
            <person name="Ortiz P.A."/>
            <person name="Costa-Martins A.G."/>
            <person name="Teixeira M.M."/>
            <person name="Buck G.A."/>
        </authorList>
    </citation>
    <scope>NUCLEOTIDE SEQUENCE [LARGE SCALE GENOMIC DNA]</scope>
    <source>
        <strain evidence="3 4">AM80</strain>
    </source>
</reference>
<dbReference type="Proteomes" id="UP000283634">
    <property type="component" value="Unassembled WGS sequence"/>
</dbReference>
<keyword evidence="2" id="KW-0472">Membrane</keyword>
<evidence type="ECO:0000256" key="2">
    <source>
        <dbReference type="SAM" id="Phobius"/>
    </source>
</evidence>
<keyword evidence="2" id="KW-0812">Transmembrane</keyword>
<dbReference type="RefSeq" id="XP_029235863.1">
    <property type="nucleotide sequence ID" value="XM_029384397.1"/>
</dbReference>